<name>A0ABN9QB77_9DINO</name>
<evidence type="ECO:0000313" key="2">
    <source>
        <dbReference type="EMBL" id="CAK0803135.1"/>
    </source>
</evidence>
<organism evidence="2 3">
    <name type="scientific">Prorocentrum cordatum</name>
    <dbReference type="NCBI Taxonomy" id="2364126"/>
    <lineage>
        <taxon>Eukaryota</taxon>
        <taxon>Sar</taxon>
        <taxon>Alveolata</taxon>
        <taxon>Dinophyceae</taxon>
        <taxon>Prorocentrales</taxon>
        <taxon>Prorocentraceae</taxon>
        <taxon>Prorocentrum</taxon>
    </lineage>
</organism>
<gene>
    <name evidence="2" type="ORF">PCOR1329_LOCUS10424</name>
</gene>
<feature type="compositionally biased region" description="Basic and acidic residues" evidence="1">
    <location>
        <begin position="815"/>
        <end position="835"/>
    </location>
</feature>
<proteinExistence type="predicted"/>
<feature type="region of interest" description="Disordered" evidence="1">
    <location>
        <begin position="813"/>
        <end position="839"/>
    </location>
</feature>
<feature type="non-terminal residue" evidence="2">
    <location>
        <position position="1"/>
    </location>
</feature>
<sequence length="1987" mass="218152">ATGDPHLANVLGQRFDLRKEGWHTLLRVPRGAKRGAALLSVDAEARQMGAACADMYFQSVNLTGRWVGSQGRAFSAGHVAEKESRRWLRYGQVELKVVQGHTKSGIVYLNFFVRNLKFAGYPVGGILGLDDHTAAAEPSLKCHKIISLLSIDGLVQTMAETVAASGAPDKVKADSAKAWAAYKSTYEDVGPAEDGASAPGEWKADKKQELHVEKSSSTLERSLHSKLDGRVHFHWKVNLKYALDNRTRAVFGFRGVLPDVQATSVPAAAPGLQLTKRARGANFKETTDRGHFYAWAPKAGTLYSGTNYRPFQEYRVQGEWLDDLWHDGKLPHQEYKALALRVRLGYSARKREVEQVMEDERESRVDKRVAQVGAELQKLKDSFLQLEFRWKILVLWADSASGKSTFAEDLFEQPYTVTVEEADHLDLRGFDWEKHDGIVLDSVNSFAQLRRWRAVLQGRNAKSKGGQSATGMYSYTQYLFSTAIAATVDLDAPDGALMDPGNPGHSKWLVKNTVVVRLPRGEAYFDASRLPRNRKLPNPFSPMPVVSEMVHPGSMDFANQKKCVMLRDTQGLPWSEIAALCHALRGKSVRPSQRQCRRVYGEFWKSAGRRKYQYAKCGRKTWKVTPEVKKFLVSKTLALRTKLICTSTTLQRELFKEKNVNLEASTIRRALQSKGYHWLPRCQKPKYSTEDKELRLAFAEQVLAMTKREYAARVTMAMDGVALTLPPDDPTERGNYCHVGEKHIWRKANEATKPELTGGGMYNKQVPYSRAVPMWGGIGPGGFGLVMHHKWKKVDQHEWSRAVAKGKLVAACKAARPDRNGPRRLEGRPPAREEGGPEGAARVLLQSRKAKEVAKNHFMSLHKTCAEVKKKRGAASTRGIKRKKQIEMKALKDRLAKMGDDERKAWHIEQKSKALASGRHKKRDWAECKKPGAIALERRGQILLGKFVGAQVNKINADSMGTSVTQSKGIQSLAYLQTFQADAASSHQRFNRHLATSHQDREIRGSRISHAEVEHCLSMDNVKAQDVMNNAILREIEEKKAAQEGQEDYLADEAAAAKLQADARKRRAEGKKSRASLSSDLEIDTYKTQLKAAETEFQASRLDWSKDTKTIETAATQLAADSGNESLQTGVKEKIAACEAKLGLVKLYHAEVIQHFADLLKKEGLTAESCMENGKGLKEAVKAACKKQQIKDVKEKIHELNKYKNEIAKRAAQGARAQAKQSALNNELVNAGGDDFGVGCDLYTAVRSLKDEVFGANLKWNLNDAFESERPPAVLISAERLKGVRKDICALDYYEAQKTWVQASTKKAKQTHADAIIAKASVCTTVTGLLKKVAPGAEPITPSTGDPKVDELFRMRRSSAWTWTDTLEQKEKHFFDMGVGALEKSILDHGFAYKGVSGSLCMTPPRFAVLVSSGASGSHGLQWSMLGGEPNAKVTARRPTDLASQGPQVSGQGPVQKKLITYASLKAARGLPSGGWLQACLVVPLMGFSWAPHMCQLALRTAVARAGVPAQPIIEDGLPGVVLGLEAEPAAAGYVDNYLPVGADEGRVDQALDRIAGALGAAGLRVHAPERAAESCSFLGMELRRGRWLAVKGRSVWRLRFAIEELLRRGRASGHLVRVVVGHLTWASMARREALGILSATYAFTAAAGAEVQSLRPAVRAELWRALCLLPLLVADLAAPWASRPVASDASEEGLGVRRRQAPSDLIARCGRQRERRRCKVEGTLDDAPHFSVATKEPLEISQSPTSPVEDPFHDLGTFGVSEEPLILGLGKRPPRMLARRRLAAGQPRDLWRPARRPALAASEARERCAALARRLLAERPPLGQRSALETMAARPNTESQCRRVLEEFVALCSRSFMPAAQQPSALHLDKAEPPAAIATYVNATWEKQAAQSTLTVEYLIVGGGGGGASGGGGAGGVLRGTGLVIFGSAVITVGAGGSGADGCGGAWVWGFCGGNERRFFFDRLSEGIWRRSGCGGQFQDCVQRGL</sequence>
<accession>A0ABN9QB77</accession>
<feature type="non-terminal residue" evidence="2">
    <location>
        <position position="1987"/>
    </location>
</feature>
<reference evidence="2" key="1">
    <citation type="submission" date="2023-10" db="EMBL/GenBank/DDBJ databases">
        <authorList>
            <person name="Chen Y."/>
            <person name="Shah S."/>
            <person name="Dougan E. K."/>
            <person name="Thang M."/>
            <person name="Chan C."/>
        </authorList>
    </citation>
    <scope>NUCLEOTIDE SEQUENCE [LARGE SCALE GENOMIC DNA]</scope>
</reference>
<protein>
    <submittedName>
        <fullName evidence="2">Uncharacterized protein</fullName>
    </submittedName>
</protein>
<keyword evidence="3" id="KW-1185">Reference proteome</keyword>
<evidence type="ECO:0000313" key="3">
    <source>
        <dbReference type="Proteomes" id="UP001189429"/>
    </source>
</evidence>
<dbReference type="EMBL" id="CAUYUJ010002956">
    <property type="protein sequence ID" value="CAK0803135.1"/>
    <property type="molecule type" value="Genomic_DNA"/>
</dbReference>
<evidence type="ECO:0000256" key="1">
    <source>
        <dbReference type="SAM" id="MobiDB-lite"/>
    </source>
</evidence>
<dbReference type="Proteomes" id="UP001189429">
    <property type="component" value="Unassembled WGS sequence"/>
</dbReference>
<comment type="caution">
    <text evidence="2">The sequence shown here is derived from an EMBL/GenBank/DDBJ whole genome shotgun (WGS) entry which is preliminary data.</text>
</comment>